<feature type="domain" description="Glycosyl hydrolase family 81 C-terminal" evidence="11">
    <location>
        <begin position="492"/>
        <end position="841"/>
    </location>
</feature>
<keyword evidence="8" id="KW-0624">Polysaccharide degradation</keyword>
<evidence type="ECO:0000256" key="4">
    <source>
        <dbReference type="ARBA" id="ARBA00022801"/>
    </source>
</evidence>
<reference evidence="12" key="2">
    <citation type="submission" date="2021-03" db="EMBL/GenBank/DDBJ databases">
        <authorList>
            <person name="Alouane T."/>
            <person name="Langin T."/>
            <person name="Bonhomme L."/>
        </authorList>
    </citation>
    <scope>NUCLEOTIDE SEQUENCE</scope>
    <source>
        <strain evidence="12">MDC_Fg202</strain>
    </source>
</reference>
<evidence type="ECO:0000313" key="13">
    <source>
        <dbReference type="EMBL" id="VIO53067.1"/>
    </source>
</evidence>
<dbReference type="PANTHER" id="PTHR31983">
    <property type="entry name" value="ENDO-1,3(4)-BETA-GLUCANASE 1"/>
    <property type="match status" value="1"/>
</dbReference>
<evidence type="ECO:0000256" key="6">
    <source>
        <dbReference type="ARBA" id="ARBA00023295"/>
    </source>
</evidence>
<proteinExistence type="inferred from homology"/>
<keyword evidence="5" id="KW-0119">Carbohydrate metabolism</keyword>
<comment type="similarity">
    <text evidence="2">Belongs to the glycosyl hydrolase 81 family.</text>
</comment>
<protein>
    <recommendedName>
        <fullName evidence="3">glucan endo-1,3-beta-D-glucosidase</fullName>
        <ecNumber evidence="3">3.2.1.39</ecNumber>
    </recommendedName>
</protein>
<dbReference type="EMBL" id="CAAKMV010000044">
    <property type="protein sequence ID" value="VIO53067.1"/>
    <property type="molecule type" value="Genomic_DNA"/>
</dbReference>
<dbReference type="InterPro" id="IPR040451">
    <property type="entry name" value="GH81_N"/>
</dbReference>
<evidence type="ECO:0000256" key="3">
    <source>
        <dbReference type="ARBA" id="ARBA00012780"/>
    </source>
</evidence>
<evidence type="ECO:0000256" key="5">
    <source>
        <dbReference type="ARBA" id="ARBA00023277"/>
    </source>
</evidence>
<name>A0A4U9FAY9_GIBZA</name>
<dbReference type="Gene3D" id="1.20.5.420">
    <property type="entry name" value="Immunoglobulin FC, subunit C"/>
    <property type="match status" value="1"/>
</dbReference>
<feature type="signal peptide" evidence="9">
    <location>
        <begin position="1"/>
        <end position="21"/>
    </location>
</feature>
<sequence length="859" mass="94888">MRSRNILPLWLLWLTQGQVSALPQVDQDSSNSQNDEVIGDIQTSAFEYPTTYAKEDIIPVTETVKVSTSKVGTTATAQVLPSLSDVEPHTEGFIVTDLYNPFFTKPAVLSTSIPSPTSLLKPVKTTTKNAEPSGLSKMAAAADIFASPIDTGAPLSMFARKDTHPVSKDAVKQNSPIGTNKFYSNFYLEDQNTPVYTYPYSLTWAKGTGPSASWGMSISHIDADKRTYGPVGANGAVEFYTNPVSIQPMVISAKELGKNTVLTMDSISPHFAKAYLRKDSKSAATITFPLYQGSVFTTAYFSGGTPWIQSGVYFRTMTQVTKDPKTNVRKYNFVLEDGTTWRLYAYKTKGDPLTLQVTNNGLAVSQKPFYGHIQIAKDPKVGQSEQVLDNGCGIYATGMTISGNNVGTQGTYKFTWTKAGHATGKLWIFALPHHISSFDAATTKEMRTYSMQTLTKGVAKAVGGNSWTMIEPSLPVNMGFAPWDPVKGSRGLSANAKKIIAPIAKSEVSQDMDAQSNTDSMYFSGKALAKFGSVVYVINNMLGDTALAQAGLEKLKTAFARFGSNKQKFPLVYESVWGGIVSTASYVSGSAGSDFGNTYYNDHHFHFGYHVLTAAYIGSMDSKWLAANKAYVNTLVRDYANPSSSDKYFPQWRSFDWYHGHSWAHGLTPMWDGKDQESSSEDMMSVYAMKMWGTVIKDTNMVARANLQLAVMSRAMQAYYYYTTTNTVQPKNFIGNKVAGILFENKVHHTTWFSADIEAVQGIHMIPILPFSNLARTGTFVQQEWETYFNKGRVDKFNNLWKGIIYGNYATIQPNAAWSFFTQSKFDPIWIDGGASRTWYMAYAAGEFHIIDTMYKTGN</sequence>
<feature type="domain" description="Glycosyl hydrolase family 81 N-terminal" evidence="10">
    <location>
        <begin position="164"/>
        <end position="485"/>
    </location>
</feature>
<keyword evidence="7" id="KW-0961">Cell wall biogenesis/degradation</keyword>
<dbReference type="GO" id="GO:0042973">
    <property type="term" value="F:glucan endo-1,3-beta-D-glucosidase activity"/>
    <property type="evidence" value="ECO:0007669"/>
    <property type="project" value="UniProtKB-EC"/>
</dbReference>
<keyword evidence="4" id="KW-0378">Hydrolase</keyword>
<reference evidence="13" key="1">
    <citation type="submission" date="2019-04" db="EMBL/GenBank/DDBJ databases">
        <authorList>
            <person name="Melise S."/>
            <person name="Noan J."/>
            <person name="Okalmin O."/>
        </authorList>
    </citation>
    <scope>NUCLEOTIDE SEQUENCE</scope>
    <source>
        <strain evidence="13">FN9</strain>
    </source>
</reference>
<comment type="catalytic activity">
    <reaction evidence="1">
        <text>Hydrolysis of (1-&gt;3)-beta-D-glucosidic linkages in (1-&gt;3)-beta-D-glucans.</text>
        <dbReference type="EC" id="3.2.1.39"/>
    </reaction>
</comment>
<dbReference type="InterPro" id="IPR040720">
    <property type="entry name" value="GH81_C"/>
</dbReference>
<evidence type="ECO:0000259" key="11">
    <source>
        <dbReference type="Pfam" id="PF17652"/>
    </source>
</evidence>
<evidence type="ECO:0000256" key="2">
    <source>
        <dbReference type="ARBA" id="ARBA00010730"/>
    </source>
</evidence>
<dbReference type="Gene3D" id="1.10.287.1170">
    <property type="entry name" value="glycoside hydrolase family 81 endo-[beta] glucanase"/>
    <property type="match status" value="1"/>
</dbReference>
<dbReference type="Gene3D" id="2.70.98.30">
    <property type="entry name" value="Golgi alpha-mannosidase II, domain 4"/>
    <property type="match status" value="1"/>
</dbReference>
<dbReference type="Pfam" id="PF03639">
    <property type="entry name" value="Glyco_hydro_81"/>
    <property type="match status" value="1"/>
</dbReference>
<dbReference type="EMBL" id="CAJPIJ010000167">
    <property type="protein sequence ID" value="CAG2000779.1"/>
    <property type="molecule type" value="Genomic_DNA"/>
</dbReference>
<evidence type="ECO:0000313" key="12">
    <source>
        <dbReference type="EMBL" id="CAG2000779.1"/>
    </source>
</evidence>
<dbReference type="InterPro" id="IPR005200">
    <property type="entry name" value="Endo-beta-glucanase"/>
</dbReference>
<evidence type="ECO:0000313" key="14">
    <source>
        <dbReference type="Proteomes" id="UP000746612"/>
    </source>
</evidence>
<dbReference type="Proteomes" id="UP000746612">
    <property type="component" value="Unassembled WGS sequence"/>
</dbReference>
<evidence type="ECO:0000256" key="9">
    <source>
        <dbReference type="SAM" id="SignalP"/>
    </source>
</evidence>
<dbReference type="GO" id="GO:0071555">
    <property type="term" value="P:cell wall organization"/>
    <property type="evidence" value="ECO:0007669"/>
    <property type="project" value="UniProtKB-KW"/>
</dbReference>
<keyword evidence="9" id="KW-0732">Signal</keyword>
<dbReference type="Pfam" id="PF17652">
    <property type="entry name" value="Glyco_hydro81C"/>
    <property type="match status" value="1"/>
</dbReference>
<evidence type="ECO:0000256" key="8">
    <source>
        <dbReference type="ARBA" id="ARBA00023326"/>
    </source>
</evidence>
<dbReference type="PROSITE" id="PS52008">
    <property type="entry name" value="GH81"/>
    <property type="match status" value="1"/>
</dbReference>
<dbReference type="AlphaFoldDB" id="A0A4U9FAY9"/>
<evidence type="ECO:0000256" key="7">
    <source>
        <dbReference type="ARBA" id="ARBA00023316"/>
    </source>
</evidence>
<gene>
    <name evidence="13" type="ORF">FUG_LOCUS55366</name>
    <name evidence="12" type="ORF">MDCFG202_LOCUS464282</name>
</gene>
<dbReference type="EC" id="3.2.1.39" evidence="3"/>
<keyword evidence="6" id="KW-0326">Glycosidase</keyword>
<dbReference type="FunFam" id="1.10.287.1170:FF:000001">
    <property type="entry name" value="Endo-1,3-beta-glucanase Engl1"/>
    <property type="match status" value="1"/>
</dbReference>
<evidence type="ECO:0000256" key="1">
    <source>
        <dbReference type="ARBA" id="ARBA00000382"/>
    </source>
</evidence>
<accession>A0A4U9FAY9</accession>
<dbReference type="GO" id="GO:0000272">
    <property type="term" value="P:polysaccharide catabolic process"/>
    <property type="evidence" value="ECO:0007669"/>
    <property type="project" value="UniProtKB-KW"/>
</dbReference>
<feature type="chain" id="PRO_5041090130" description="glucan endo-1,3-beta-D-glucosidase" evidence="9">
    <location>
        <begin position="22"/>
        <end position="859"/>
    </location>
</feature>
<organism evidence="12 14">
    <name type="scientific">Gibberella zeae</name>
    <name type="common">Wheat head blight fungus</name>
    <name type="synonym">Fusarium graminearum</name>
    <dbReference type="NCBI Taxonomy" id="5518"/>
    <lineage>
        <taxon>Eukaryota</taxon>
        <taxon>Fungi</taxon>
        <taxon>Dikarya</taxon>
        <taxon>Ascomycota</taxon>
        <taxon>Pezizomycotina</taxon>
        <taxon>Sordariomycetes</taxon>
        <taxon>Hypocreomycetidae</taxon>
        <taxon>Hypocreales</taxon>
        <taxon>Nectriaceae</taxon>
        <taxon>Fusarium</taxon>
    </lineage>
</organism>
<dbReference type="PANTHER" id="PTHR31983:SF0">
    <property type="entry name" value="GLUCAN ENDO-1,3-BETA-D-GLUCOSIDASE 2"/>
    <property type="match status" value="1"/>
</dbReference>
<dbReference type="GO" id="GO:0052861">
    <property type="term" value="F:endo-1,3(4)-beta-glucanase activity"/>
    <property type="evidence" value="ECO:0007669"/>
    <property type="project" value="InterPro"/>
</dbReference>
<dbReference type="GO" id="GO:0009986">
    <property type="term" value="C:cell surface"/>
    <property type="evidence" value="ECO:0007669"/>
    <property type="project" value="TreeGrafter"/>
</dbReference>
<evidence type="ECO:0000259" key="10">
    <source>
        <dbReference type="Pfam" id="PF03639"/>
    </source>
</evidence>